<keyword evidence="12" id="KW-1185">Reference proteome</keyword>
<dbReference type="eggNOG" id="arCOG04138">
    <property type="taxonomic scope" value="Archaea"/>
</dbReference>
<dbReference type="GO" id="GO:0046961">
    <property type="term" value="F:proton-transporting ATPase activity, rotational mechanism"/>
    <property type="evidence" value="ECO:0007669"/>
    <property type="project" value="InterPro"/>
</dbReference>
<keyword evidence="4 10" id="KW-0812">Transmembrane</keyword>
<evidence type="ECO:0000256" key="2">
    <source>
        <dbReference type="ARBA" id="ARBA00009904"/>
    </source>
</evidence>
<evidence type="ECO:0000256" key="5">
    <source>
        <dbReference type="ARBA" id="ARBA00022989"/>
    </source>
</evidence>
<evidence type="ECO:0000256" key="10">
    <source>
        <dbReference type="RuleBase" id="RU361189"/>
    </source>
</evidence>
<evidence type="ECO:0000313" key="12">
    <source>
        <dbReference type="Proteomes" id="UP000008138"/>
    </source>
</evidence>
<dbReference type="PANTHER" id="PTHR11629">
    <property type="entry name" value="VACUOLAR PROTON ATPASES"/>
    <property type="match status" value="1"/>
</dbReference>
<keyword evidence="7 10" id="KW-0472">Membrane</keyword>
<keyword evidence="6 10" id="KW-0406">Ion transport</keyword>
<reference evidence="11 12" key="1">
    <citation type="journal article" date="2011" name="J. Bacteriol.">
        <title>Complete genome sequence of the thermoacidophilic crenarchaeon Thermoproteus uzoniensis 768-20.</title>
        <authorList>
            <person name="Mardanov A.V."/>
            <person name="Gumerov V.M."/>
            <person name="Beletsky A.V."/>
            <person name="Prokofeva M.I."/>
            <person name="Bonch-Osmolovskaya E.A."/>
            <person name="Ravin N.V."/>
            <person name="Skryabin K.G."/>
        </authorList>
    </citation>
    <scope>NUCLEOTIDE SEQUENCE [LARGE SCALE GENOMIC DNA]</scope>
    <source>
        <strain evidence="11 12">768-20</strain>
    </source>
</reference>
<evidence type="ECO:0000256" key="8">
    <source>
        <dbReference type="ARBA" id="ARBA00059506"/>
    </source>
</evidence>
<comment type="subcellular location">
    <subcellularLocation>
        <location evidence="1">Membrane</location>
        <topology evidence="1">Multi-pass membrane protein</topology>
    </subcellularLocation>
</comment>
<name>F2L270_THEU7</name>
<organism evidence="11 12">
    <name type="scientific">Thermoproteus uzoniensis (strain 768-20)</name>
    <dbReference type="NCBI Taxonomy" id="999630"/>
    <lineage>
        <taxon>Archaea</taxon>
        <taxon>Thermoproteota</taxon>
        <taxon>Thermoprotei</taxon>
        <taxon>Thermoproteales</taxon>
        <taxon>Thermoproteaceae</taxon>
        <taxon>Thermoproteus</taxon>
    </lineage>
</organism>
<dbReference type="KEGG" id="tuz:TUZN_1527"/>
<proteinExistence type="inferred from homology"/>
<dbReference type="Proteomes" id="UP000008138">
    <property type="component" value="Chromosome"/>
</dbReference>
<gene>
    <name evidence="11" type="ordered locus">TUZN_1527</name>
</gene>
<accession>F2L270</accession>
<reference key="2">
    <citation type="submission" date="2011-03" db="EMBL/GenBank/DDBJ databases">
        <title>Complete genome sequence of the thermoacidophilic crenarchaeon Thermoproteus uzoniensis 768-20.</title>
        <authorList>
            <person name="Mardanov A.V."/>
            <person name="Gumerov V.M."/>
            <person name="Beletsky A.V."/>
            <person name="Prokofeva M.I."/>
            <person name="Bonch-Osmolovskaya E.A."/>
            <person name="Ravin N.V."/>
            <person name="Skryabin K.G."/>
        </authorList>
    </citation>
    <scope>NUCLEOTIDE SEQUENCE</scope>
    <source>
        <strain>768-20</strain>
    </source>
</reference>
<keyword evidence="3 10" id="KW-0813">Transport</keyword>
<evidence type="ECO:0000256" key="7">
    <source>
        <dbReference type="ARBA" id="ARBA00023136"/>
    </source>
</evidence>
<feature type="transmembrane region" description="Helical" evidence="10">
    <location>
        <begin position="476"/>
        <end position="497"/>
    </location>
</feature>
<dbReference type="GO" id="GO:0007035">
    <property type="term" value="P:vacuolar acidification"/>
    <property type="evidence" value="ECO:0007669"/>
    <property type="project" value="TreeGrafter"/>
</dbReference>
<sequence>MPFERLLFVRFAAPPDVVLDVIFRLGLAGIAVFEDRPPYFSQPPVPPLAADVEALGRLLDRVGLEAEARPPRADKLSEALRKALDALRACTAGYRLDDAVGREAAKRAILSCLAERGTAAEDLAGIYRAAKEVLDIYGKSAYSEGPDTGKSFAAMAAEVAAKEEELRRLGALVSFLEWLEGGGYSRLRVPKGYRVVLEPREPIPEPHQLFELGGFKVAIVAGGAGRYGGVEVPQEYLLDIHTARELLRQTIASVDEALGRLKRSLAEMYEVYRAYSAFGDARWEDHAGTATVSFYIRERDAAKLDEILAGALGGVYVPRRLVAYRTGAAYKLIRTPTSERWPYPIKAFSRILYMYGPPAPGEISPLPLVAFLFPFFYGWMFGDVGYGLLLLVLALVLLRVGRKDWGFIWLTTSAATMAFGLYYGDFFGLKLWGARQELDYMTGMAVAMMFGYYLMALAFVLKTAQSALSGDAPAAAALHAPMTVIYLSIGASLLRYINMPQLLYGRPFVDIAAKACGALADLRVMLAGTSWLASGIAALALKYGAVYLREIGGELAFSTMEAFIAATANVLSFARLAIVYIAHGIFTSAALSLLDLPAGIALYALAQLLIAGFEGFLTAIQSLRLIYYETLSKFYRGSGRLFEPFKLGRQEPERA</sequence>
<dbReference type="EMBL" id="CP002590">
    <property type="protein sequence ID" value="AEA12997.1"/>
    <property type="molecule type" value="Genomic_DNA"/>
</dbReference>
<dbReference type="AlphaFoldDB" id="F2L270"/>
<evidence type="ECO:0000256" key="3">
    <source>
        <dbReference type="ARBA" id="ARBA00022448"/>
    </source>
</evidence>
<dbReference type="InterPro" id="IPR002490">
    <property type="entry name" value="V-ATPase_116kDa_su"/>
</dbReference>
<keyword evidence="5 10" id="KW-1133">Transmembrane helix</keyword>
<dbReference type="Pfam" id="PF01496">
    <property type="entry name" value="V_ATPase_I"/>
    <property type="match status" value="1"/>
</dbReference>
<dbReference type="GO" id="GO:0051117">
    <property type="term" value="F:ATPase binding"/>
    <property type="evidence" value="ECO:0007669"/>
    <property type="project" value="TreeGrafter"/>
</dbReference>
<dbReference type="GO" id="GO:0016471">
    <property type="term" value="C:vacuolar proton-transporting V-type ATPase complex"/>
    <property type="evidence" value="ECO:0007669"/>
    <property type="project" value="TreeGrafter"/>
</dbReference>
<evidence type="ECO:0000256" key="4">
    <source>
        <dbReference type="ARBA" id="ARBA00022692"/>
    </source>
</evidence>
<dbReference type="STRING" id="999630.TUZN_1527"/>
<dbReference type="PANTHER" id="PTHR11629:SF63">
    <property type="entry name" value="V-TYPE PROTON ATPASE SUBUNIT A"/>
    <property type="match status" value="1"/>
</dbReference>
<evidence type="ECO:0000313" key="11">
    <source>
        <dbReference type="EMBL" id="AEA12997.1"/>
    </source>
</evidence>
<dbReference type="RefSeq" id="WP_013680332.1">
    <property type="nucleotide sequence ID" value="NC_015315.1"/>
</dbReference>
<dbReference type="GeneID" id="10361050"/>
<feature type="transmembrane region" description="Helical" evidence="10">
    <location>
        <begin position="376"/>
        <end position="398"/>
    </location>
</feature>
<comment type="similarity">
    <text evidence="2 10">Belongs to the V-ATPase 116 kDa subunit family.</text>
</comment>
<evidence type="ECO:0000256" key="1">
    <source>
        <dbReference type="ARBA" id="ARBA00004141"/>
    </source>
</evidence>
<feature type="transmembrane region" description="Helical" evidence="10">
    <location>
        <begin position="405"/>
        <end position="424"/>
    </location>
</feature>
<feature type="transmembrane region" description="Helical" evidence="10">
    <location>
        <begin position="602"/>
        <end position="627"/>
    </location>
</feature>
<dbReference type="OrthoDB" id="85892at2157"/>
<protein>
    <recommendedName>
        <fullName evidence="9 10">A-type ATP synthase subunit I</fullName>
    </recommendedName>
</protein>
<comment type="function">
    <text evidence="8">Component of the A-type ATP synthase that produces ATP from ADP in the presence of a proton gradient across the membrane.</text>
</comment>
<dbReference type="HOGENOM" id="CLU_020397_0_0_2"/>
<evidence type="ECO:0000256" key="6">
    <source>
        <dbReference type="ARBA" id="ARBA00023065"/>
    </source>
</evidence>
<evidence type="ECO:0000256" key="9">
    <source>
        <dbReference type="ARBA" id="ARBA00068671"/>
    </source>
</evidence>
<feature type="transmembrane region" description="Helical" evidence="10">
    <location>
        <begin position="531"/>
        <end position="548"/>
    </location>
</feature>
<dbReference type="GO" id="GO:0033179">
    <property type="term" value="C:proton-transporting V-type ATPase, V0 domain"/>
    <property type="evidence" value="ECO:0007669"/>
    <property type="project" value="InterPro"/>
</dbReference>
<feature type="transmembrane region" description="Helical" evidence="10">
    <location>
        <begin position="444"/>
        <end position="464"/>
    </location>
</feature>
<feature type="transmembrane region" description="Helical" evidence="10">
    <location>
        <begin position="560"/>
        <end position="582"/>
    </location>
</feature>